<sequence length="184" mass="20903">MPPKLTETLETPRLWLRWPEPGEAAMVLESMAHSWPELTPWLYWTRTGLPTLEQCAQRQSEARDANAQGKALHFSLYQKADSAFVGKLSFFEIEWGVPKAGVGYWLDTRFVGLGLMTEAVQELTRYGLEELGLARIQLDCDPRNTASAQVAERCSYLYEGCLKNWSRDLTGNLRDMAVYARTPV</sequence>
<comment type="caution">
    <text evidence="2">The sequence shown here is derived from an EMBL/GenBank/DDBJ whole genome shotgun (WGS) entry which is preliminary data.</text>
</comment>
<keyword evidence="2" id="KW-0808">Transferase</keyword>
<dbReference type="GO" id="GO:0005737">
    <property type="term" value="C:cytoplasm"/>
    <property type="evidence" value="ECO:0007669"/>
    <property type="project" value="TreeGrafter"/>
</dbReference>
<dbReference type="GO" id="GO:0008999">
    <property type="term" value="F:protein-N-terminal-alanine acetyltransferase activity"/>
    <property type="evidence" value="ECO:0007669"/>
    <property type="project" value="TreeGrafter"/>
</dbReference>
<proteinExistence type="predicted"/>
<dbReference type="PANTHER" id="PTHR43441:SF3">
    <property type="entry name" value="ACETYLTRANSFERASE"/>
    <property type="match status" value="1"/>
</dbReference>
<organism evidence="2 3">
    <name type="scientific">Armatimonas rosea</name>
    <dbReference type="NCBI Taxonomy" id="685828"/>
    <lineage>
        <taxon>Bacteria</taxon>
        <taxon>Bacillati</taxon>
        <taxon>Armatimonadota</taxon>
        <taxon>Armatimonadia</taxon>
        <taxon>Armatimonadales</taxon>
        <taxon>Armatimonadaceae</taxon>
        <taxon>Armatimonas</taxon>
    </lineage>
</organism>
<dbReference type="PROSITE" id="PS51186">
    <property type="entry name" value="GNAT"/>
    <property type="match status" value="1"/>
</dbReference>
<keyword evidence="3" id="KW-1185">Reference proteome</keyword>
<feature type="domain" description="N-acetyltransferase" evidence="1">
    <location>
        <begin position="26"/>
        <end position="184"/>
    </location>
</feature>
<dbReference type="Pfam" id="PF13302">
    <property type="entry name" value="Acetyltransf_3"/>
    <property type="match status" value="1"/>
</dbReference>
<dbReference type="InterPro" id="IPR016181">
    <property type="entry name" value="Acyl_CoA_acyltransferase"/>
</dbReference>
<dbReference type="RefSeq" id="WP_184193091.1">
    <property type="nucleotide sequence ID" value="NZ_JACHGW010000001.1"/>
</dbReference>
<dbReference type="SUPFAM" id="SSF55729">
    <property type="entry name" value="Acyl-CoA N-acyltransferases (Nat)"/>
    <property type="match status" value="1"/>
</dbReference>
<dbReference type="InterPro" id="IPR000182">
    <property type="entry name" value="GNAT_dom"/>
</dbReference>
<dbReference type="AlphaFoldDB" id="A0A7W9SMR9"/>
<gene>
    <name evidence="2" type="ORF">HNQ39_001253</name>
</gene>
<reference evidence="2 3" key="1">
    <citation type="submission" date="2020-08" db="EMBL/GenBank/DDBJ databases">
        <title>Genomic Encyclopedia of Type Strains, Phase IV (KMG-IV): sequencing the most valuable type-strain genomes for metagenomic binning, comparative biology and taxonomic classification.</title>
        <authorList>
            <person name="Goeker M."/>
        </authorList>
    </citation>
    <scope>NUCLEOTIDE SEQUENCE [LARGE SCALE GENOMIC DNA]</scope>
    <source>
        <strain evidence="2 3">DSM 23562</strain>
    </source>
</reference>
<evidence type="ECO:0000313" key="2">
    <source>
        <dbReference type="EMBL" id="MBB6049491.1"/>
    </source>
</evidence>
<protein>
    <submittedName>
        <fullName evidence="2">RimJ/RimL family protein N-acetyltransferase</fullName>
    </submittedName>
</protein>
<evidence type="ECO:0000259" key="1">
    <source>
        <dbReference type="PROSITE" id="PS51186"/>
    </source>
</evidence>
<name>A0A7W9SMR9_ARMRO</name>
<dbReference type="InterPro" id="IPR051908">
    <property type="entry name" value="Ribosomal_N-acetyltransferase"/>
</dbReference>
<dbReference type="EMBL" id="JACHGW010000001">
    <property type="protein sequence ID" value="MBB6049491.1"/>
    <property type="molecule type" value="Genomic_DNA"/>
</dbReference>
<dbReference type="Proteomes" id="UP000520814">
    <property type="component" value="Unassembled WGS sequence"/>
</dbReference>
<dbReference type="PANTHER" id="PTHR43441">
    <property type="entry name" value="RIBOSOMAL-PROTEIN-SERINE ACETYLTRANSFERASE"/>
    <property type="match status" value="1"/>
</dbReference>
<accession>A0A7W9SMR9</accession>
<dbReference type="Gene3D" id="3.40.630.30">
    <property type="match status" value="1"/>
</dbReference>
<dbReference type="GO" id="GO:1990189">
    <property type="term" value="F:protein N-terminal-serine acetyltransferase activity"/>
    <property type="evidence" value="ECO:0007669"/>
    <property type="project" value="TreeGrafter"/>
</dbReference>
<evidence type="ECO:0000313" key="3">
    <source>
        <dbReference type="Proteomes" id="UP000520814"/>
    </source>
</evidence>